<dbReference type="PANTHER" id="PTHR30212:SF2">
    <property type="entry name" value="PROTEIN YIIM"/>
    <property type="match status" value="1"/>
</dbReference>
<evidence type="ECO:0000259" key="1">
    <source>
        <dbReference type="PROSITE" id="PS51340"/>
    </source>
</evidence>
<dbReference type="SUPFAM" id="SSF50800">
    <property type="entry name" value="PK beta-barrel domain-like"/>
    <property type="match status" value="1"/>
</dbReference>
<dbReference type="GO" id="GO:0003824">
    <property type="term" value="F:catalytic activity"/>
    <property type="evidence" value="ECO:0007669"/>
    <property type="project" value="InterPro"/>
</dbReference>
<comment type="caution">
    <text evidence="2">The sequence shown here is derived from an EMBL/GenBank/DDBJ whole genome shotgun (WGS) entry which is preliminary data.</text>
</comment>
<dbReference type="Pfam" id="PF03475">
    <property type="entry name" value="YiiM_3-alpha"/>
    <property type="match status" value="1"/>
</dbReference>
<gene>
    <name evidence="2" type="ORF">K8I29_20110</name>
</gene>
<dbReference type="InterPro" id="IPR011037">
    <property type="entry name" value="Pyrv_Knase-like_insert_dom_sf"/>
</dbReference>
<reference evidence="2" key="1">
    <citation type="journal article" date="2021" name="bioRxiv">
        <title>Unraveling nitrogen, sulfur and carbon metabolic pathways and microbial community transcriptional responses to substrate deprivation and toxicity stresses in a bioreactor mimicking anoxic brackish coastal sediment conditions.</title>
        <authorList>
            <person name="Martins P.D."/>
            <person name="Echeveste M.J."/>
            <person name="Arshad A."/>
            <person name="Kurth J."/>
            <person name="Ouboter H."/>
            <person name="Jetten M.S.M."/>
            <person name="Welte C.U."/>
        </authorList>
    </citation>
    <scope>NUCLEOTIDE SEQUENCE</scope>
    <source>
        <strain evidence="2">MAG_39</strain>
    </source>
</reference>
<dbReference type="InterPro" id="IPR052353">
    <property type="entry name" value="Benzoxazolinone_Detox_Enz"/>
</dbReference>
<reference evidence="2" key="2">
    <citation type="submission" date="2021-08" db="EMBL/GenBank/DDBJ databases">
        <authorList>
            <person name="Dalcin Martins P."/>
        </authorList>
    </citation>
    <scope>NUCLEOTIDE SEQUENCE</scope>
    <source>
        <strain evidence="2">MAG_39</strain>
    </source>
</reference>
<dbReference type="GO" id="GO:0030170">
    <property type="term" value="F:pyridoxal phosphate binding"/>
    <property type="evidence" value="ECO:0007669"/>
    <property type="project" value="InterPro"/>
</dbReference>
<evidence type="ECO:0000313" key="3">
    <source>
        <dbReference type="Proteomes" id="UP000705867"/>
    </source>
</evidence>
<name>A0A953M3W2_9BACT</name>
<dbReference type="Pfam" id="PF03473">
    <property type="entry name" value="MOSC"/>
    <property type="match status" value="1"/>
</dbReference>
<organism evidence="2 3">
    <name type="scientific">Candidatus Nitrobium versatile</name>
    <dbReference type="NCBI Taxonomy" id="2884831"/>
    <lineage>
        <taxon>Bacteria</taxon>
        <taxon>Pseudomonadati</taxon>
        <taxon>Nitrospirota</taxon>
        <taxon>Nitrospiria</taxon>
        <taxon>Nitrospirales</taxon>
        <taxon>Nitrospiraceae</taxon>
        <taxon>Candidatus Nitrobium</taxon>
    </lineage>
</organism>
<dbReference type="PANTHER" id="PTHR30212">
    <property type="entry name" value="PROTEIN YIIM"/>
    <property type="match status" value="1"/>
</dbReference>
<dbReference type="InterPro" id="IPR005163">
    <property type="entry name" value="Tri_helical_YiiM-like"/>
</dbReference>
<dbReference type="InterPro" id="IPR005302">
    <property type="entry name" value="MoCF_Sase_C"/>
</dbReference>
<feature type="domain" description="MOSC" evidence="1">
    <location>
        <begin position="28"/>
        <end position="162"/>
    </location>
</feature>
<evidence type="ECO:0000313" key="2">
    <source>
        <dbReference type="EMBL" id="MBZ0158507.1"/>
    </source>
</evidence>
<dbReference type="PROSITE" id="PS51340">
    <property type="entry name" value="MOSC"/>
    <property type="match status" value="1"/>
</dbReference>
<sequence>MIIDTLSIGLPKKEVFNGREFITGICKTPVSGLLRLGKTGFEGDGVGDPRYHGGPNKAVCVYSREHYSYWEEVLGIGMPMAAFGENLTVTDLREEEVCVGDIFGIGTAVVQVSQPRQPCATLAARLGREDMVQLVKDSGRTGFYLRVLEEGMVEQGNALVLRERDARGVTVSFTNRVRYHERDNREGIEKILSVPALSESWHRFFLEVRERGRGGHGS</sequence>
<dbReference type="AlphaFoldDB" id="A0A953M3W2"/>
<proteinExistence type="predicted"/>
<dbReference type="GO" id="GO:0030151">
    <property type="term" value="F:molybdenum ion binding"/>
    <property type="evidence" value="ECO:0007669"/>
    <property type="project" value="InterPro"/>
</dbReference>
<dbReference type="EMBL" id="JAIOIV010000157">
    <property type="protein sequence ID" value="MBZ0158507.1"/>
    <property type="molecule type" value="Genomic_DNA"/>
</dbReference>
<accession>A0A953M3W2</accession>
<dbReference type="Proteomes" id="UP000705867">
    <property type="component" value="Unassembled WGS sequence"/>
</dbReference>
<dbReference type="Gene3D" id="2.40.33.20">
    <property type="entry name" value="PK beta-barrel domain-like"/>
    <property type="match status" value="1"/>
</dbReference>
<protein>
    <submittedName>
        <fullName evidence="2">MOSC domain-containing protein</fullName>
    </submittedName>
</protein>